<feature type="non-terminal residue" evidence="1">
    <location>
        <position position="1"/>
    </location>
</feature>
<keyword evidence="2" id="KW-1185">Reference proteome</keyword>
<sequence length="251" mass="27410">VLWVGMLAAFDNVMGDRANNSYLYLVSLTTHLFDTQYERAGYSQAITLPPRKNEGEDGAAAMPECQAPSSSDRRGTAAQGTDPESLGTLTHQMLKFRAASGFLMAQTYLSTVLLFSGFYLIIYRLDPSSWELSVSDPIIKGGAFTQHVRMFYLSVSSATLCAFHNERDATTDASAASRRPWRYEASGGGMAPPELEPESLVNFVYFASILAQTIGHCGSSETLLERRERLQSISRRLSGRAAAVRSPASVS</sequence>
<comment type="caution">
    <text evidence="1">The sequence shown here is derived from an EMBL/GenBank/DDBJ whole genome shotgun (WGS) entry which is preliminary data.</text>
</comment>
<gene>
    <name evidence="1" type="ORF">HPB47_024130</name>
</gene>
<protein>
    <submittedName>
        <fullName evidence="1">Uncharacterized protein</fullName>
    </submittedName>
</protein>
<evidence type="ECO:0000313" key="1">
    <source>
        <dbReference type="EMBL" id="KAG0428925.1"/>
    </source>
</evidence>
<proteinExistence type="predicted"/>
<dbReference type="Proteomes" id="UP000805193">
    <property type="component" value="Unassembled WGS sequence"/>
</dbReference>
<name>A0AC60Q568_IXOPE</name>
<evidence type="ECO:0000313" key="2">
    <source>
        <dbReference type="Proteomes" id="UP000805193"/>
    </source>
</evidence>
<organism evidence="1 2">
    <name type="scientific">Ixodes persulcatus</name>
    <name type="common">Taiga tick</name>
    <dbReference type="NCBI Taxonomy" id="34615"/>
    <lineage>
        <taxon>Eukaryota</taxon>
        <taxon>Metazoa</taxon>
        <taxon>Ecdysozoa</taxon>
        <taxon>Arthropoda</taxon>
        <taxon>Chelicerata</taxon>
        <taxon>Arachnida</taxon>
        <taxon>Acari</taxon>
        <taxon>Parasitiformes</taxon>
        <taxon>Ixodida</taxon>
        <taxon>Ixodoidea</taxon>
        <taxon>Ixodidae</taxon>
        <taxon>Ixodinae</taxon>
        <taxon>Ixodes</taxon>
    </lineage>
</organism>
<accession>A0AC60Q568</accession>
<reference evidence="1 2" key="1">
    <citation type="journal article" date="2020" name="Cell">
        <title>Large-Scale Comparative Analyses of Tick Genomes Elucidate Their Genetic Diversity and Vector Capacities.</title>
        <authorList>
            <consortium name="Tick Genome and Microbiome Consortium (TIGMIC)"/>
            <person name="Jia N."/>
            <person name="Wang J."/>
            <person name="Shi W."/>
            <person name="Du L."/>
            <person name="Sun Y."/>
            <person name="Zhan W."/>
            <person name="Jiang J.F."/>
            <person name="Wang Q."/>
            <person name="Zhang B."/>
            <person name="Ji P."/>
            <person name="Bell-Sakyi L."/>
            <person name="Cui X.M."/>
            <person name="Yuan T.T."/>
            <person name="Jiang B.G."/>
            <person name="Yang W.F."/>
            <person name="Lam T.T."/>
            <person name="Chang Q.C."/>
            <person name="Ding S.J."/>
            <person name="Wang X.J."/>
            <person name="Zhu J.G."/>
            <person name="Ruan X.D."/>
            <person name="Zhao L."/>
            <person name="Wei J.T."/>
            <person name="Ye R.Z."/>
            <person name="Que T.C."/>
            <person name="Du C.H."/>
            <person name="Zhou Y.H."/>
            <person name="Cheng J.X."/>
            <person name="Dai P.F."/>
            <person name="Guo W.B."/>
            <person name="Han X.H."/>
            <person name="Huang E.J."/>
            <person name="Li L.F."/>
            <person name="Wei W."/>
            <person name="Gao Y.C."/>
            <person name="Liu J.Z."/>
            <person name="Shao H.Z."/>
            <person name="Wang X."/>
            <person name="Wang C.C."/>
            <person name="Yang T.C."/>
            <person name="Huo Q.B."/>
            <person name="Li W."/>
            <person name="Chen H.Y."/>
            <person name="Chen S.E."/>
            <person name="Zhou L.G."/>
            <person name="Ni X.B."/>
            <person name="Tian J.H."/>
            <person name="Sheng Y."/>
            <person name="Liu T."/>
            <person name="Pan Y.S."/>
            <person name="Xia L.Y."/>
            <person name="Li J."/>
            <person name="Zhao F."/>
            <person name="Cao W.C."/>
        </authorList>
    </citation>
    <scope>NUCLEOTIDE SEQUENCE [LARGE SCALE GENOMIC DNA]</scope>
    <source>
        <strain evidence="1">Iper-2018</strain>
    </source>
</reference>
<dbReference type="EMBL" id="JABSTQ010009465">
    <property type="protein sequence ID" value="KAG0428925.1"/>
    <property type="molecule type" value="Genomic_DNA"/>
</dbReference>